<dbReference type="EMBL" id="BAAFJT010000004">
    <property type="protein sequence ID" value="GAB0189105.1"/>
    <property type="molecule type" value="Genomic_DNA"/>
</dbReference>
<feature type="region of interest" description="Disordered" evidence="1">
    <location>
        <begin position="177"/>
        <end position="208"/>
    </location>
</feature>
<reference evidence="2 3" key="1">
    <citation type="submission" date="2024-06" db="EMBL/GenBank/DDBJ databases">
        <title>The draft genome of Grus japonensis, version 3.</title>
        <authorList>
            <person name="Nabeshima K."/>
            <person name="Suzuki S."/>
            <person name="Onuma M."/>
        </authorList>
    </citation>
    <scope>NUCLEOTIDE SEQUENCE [LARGE SCALE GENOMIC DNA]</scope>
    <source>
        <strain evidence="2 3">451A</strain>
    </source>
</reference>
<keyword evidence="3" id="KW-1185">Reference proteome</keyword>
<protein>
    <submittedName>
        <fullName evidence="2">Mitochondrial enolase superfamily member 1</fullName>
    </submittedName>
</protein>
<evidence type="ECO:0000313" key="2">
    <source>
        <dbReference type="EMBL" id="GAB0189105.1"/>
    </source>
</evidence>
<feature type="compositionally biased region" description="Polar residues" evidence="1">
    <location>
        <begin position="179"/>
        <end position="208"/>
    </location>
</feature>
<organism evidence="2 3">
    <name type="scientific">Grus japonensis</name>
    <name type="common">Japanese crane</name>
    <name type="synonym">Red-crowned crane</name>
    <dbReference type="NCBI Taxonomy" id="30415"/>
    <lineage>
        <taxon>Eukaryota</taxon>
        <taxon>Metazoa</taxon>
        <taxon>Chordata</taxon>
        <taxon>Craniata</taxon>
        <taxon>Vertebrata</taxon>
        <taxon>Euteleostomi</taxon>
        <taxon>Archelosauria</taxon>
        <taxon>Archosauria</taxon>
        <taxon>Dinosauria</taxon>
        <taxon>Saurischia</taxon>
        <taxon>Theropoda</taxon>
        <taxon>Coelurosauria</taxon>
        <taxon>Aves</taxon>
        <taxon>Neognathae</taxon>
        <taxon>Neoaves</taxon>
        <taxon>Gruiformes</taxon>
        <taxon>Gruidae</taxon>
        <taxon>Grus</taxon>
    </lineage>
</organism>
<gene>
    <name evidence="2" type="ORF">GRJ2_001375800</name>
</gene>
<accession>A0ABC9WVJ7</accession>
<sequence>MMITELWEKTQKAKAQLELKLASVVSENKKGSFKYINSKRRSKKNIGPILFEDGHLTNRDEEKAEAFNAFFASVFNNTDRPWAARSSESEDHSCGSSEFPFVDTEIVRDQLYQLNVHKSMGSDGIHPRVLKELVDIMTGPFSVIYQKSWESEEVPTDWKLANIIPIYKKGMREDPGNYNPVTLTSVPGKRTMQSSGTVNMGSQRESPV</sequence>
<name>A0ABC9WVJ7_GRUJA</name>
<proteinExistence type="predicted"/>
<dbReference type="Proteomes" id="UP001623348">
    <property type="component" value="Unassembled WGS sequence"/>
</dbReference>
<evidence type="ECO:0000313" key="3">
    <source>
        <dbReference type="Proteomes" id="UP001623348"/>
    </source>
</evidence>
<dbReference type="PANTHER" id="PTHR33395:SF22">
    <property type="entry name" value="REVERSE TRANSCRIPTASE DOMAIN-CONTAINING PROTEIN"/>
    <property type="match status" value="1"/>
</dbReference>
<evidence type="ECO:0000256" key="1">
    <source>
        <dbReference type="SAM" id="MobiDB-lite"/>
    </source>
</evidence>
<comment type="caution">
    <text evidence="2">The sequence shown here is derived from an EMBL/GenBank/DDBJ whole genome shotgun (WGS) entry which is preliminary data.</text>
</comment>
<dbReference type="AlphaFoldDB" id="A0ABC9WVJ7"/>
<dbReference type="PANTHER" id="PTHR33395">
    <property type="entry name" value="TRANSCRIPTASE, PUTATIVE-RELATED-RELATED"/>
    <property type="match status" value="1"/>
</dbReference>